<sequence>MKAFEQATGLKVEDSGLWLTRSGILGASPDGLVRKENSSKSSALTGNAT</sequence>
<dbReference type="EMBL" id="GBXM01022272">
    <property type="protein sequence ID" value="JAH86305.1"/>
    <property type="molecule type" value="Transcribed_RNA"/>
</dbReference>
<feature type="region of interest" description="Disordered" evidence="1">
    <location>
        <begin position="29"/>
        <end position="49"/>
    </location>
</feature>
<name>A0A0E9W9S8_ANGAN</name>
<reference evidence="2" key="2">
    <citation type="journal article" date="2015" name="Fish Shellfish Immunol.">
        <title>Early steps in the European eel (Anguilla anguilla)-Vibrio vulnificus interaction in the gills: Role of the RtxA13 toxin.</title>
        <authorList>
            <person name="Callol A."/>
            <person name="Pajuelo D."/>
            <person name="Ebbesson L."/>
            <person name="Teles M."/>
            <person name="MacKenzie S."/>
            <person name="Amaro C."/>
        </authorList>
    </citation>
    <scope>NUCLEOTIDE SEQUENCE</scope>
</reference>
<dbReference type="AlphaFoldDB" id="A0A0E9W9S8"/>
<dbReference type="InterPro" id="IPR011604">
    <property type="entry name" value="PDDEXK-like_dom_sf"/>
</dbReference>
<organism evidence="2">
    <name type="scientific">Anguilla anguilla</name>
    <name type="common">European freshwater eel</name>
    <name type="synonym">Muraena anguilla</name>
    <dbReference type="NCBI Taxonomy" id="7936"/>
    <lineage>
        <taxon>Eukaryota</taxon>
        <taxon>Metazoa</taxon>
        <taxon>Chordata</taxon>
        <taxon>Craniata</taxon>
        <taxon>Vertebrata</taxon>
        <taxon>Euteleostomi</taxon>
        <taxon>Actinopterygii</taxon>
        <taxon>Neopterygii</taxon>
        <taxon>Teleostei</taxon>
        <taxon>Anguilliformes</taxon>
        <taxon>Anguillidae</taxon>
        <taxon>Anguilla</taxon>
    </lineage>
</organism>
<feature type="compositionally biased region" description="Polar residues" evidence="1">
    <location>
        <begin position="39"/>
        <end position="49"/>
    </location>
</feature>
<proteinExistence type="predicted"/>
<dbReference type="Gene3D" id="3.90.320.10">
    <property type="match status" value="1"/>
</dbReference>
<reference evidence="2" key="1">
    <citation type="submission" date="2014-11" db="EMBL/GenBank/DDBJ databases">
        <authorList>
            <person name="Amaro Gonzalez C."/>
        </authorList>
    </citation>
    <scope>NUCLEOTIDE SEQUENCE</scope>
</reference>
<evidence type="ECO:0000313" key="2">
    <source>
        <dbReference type="EMBL" id="JAH86305.1"/>
    </source>
</evidence>
<accession>A0A0E9W9S8</accession>
<evidence type="ECO:0000256" key="1">
    <source>
        <dbReference type="SAM" id="MobiDB-lite"/>
    </source>
</evidence>
<protein>
    <submittedName>
        <fullName evidence="2">Uncharacterized protein</fullName>
    </submittedName>
</protein>